<protein>
    <recommendedName>
        <fullName evidence="1">MJ1316 RNA cyclic group end recognition domain-containing protein</fullName>
    </recommendedName>
</protein>
<proteinExistence type="predicted"/>
<sequence>MFKSKRPREILNEIKWRGYPLRECTVYYLHRGAPDDTRIITGSKIVSVGHSFFETEDGVSIPYHRIRMIEYRGEVVYRKRHGSGQPA</sequence>
<evidence type="ECO:0000259" key="1">
    <source>
        <dbReference type="Pfam" id="PF04457"/>
    </source>
</evidence>
<accession>A0A7G9YHM5</accession>
<name>A0A7G9YHM5_9EURY</name>
<evidence type="ECO:0000313" key="2">
    <source>
        <dbReference type="EMBL" id="QNO47509.1"/>
    </source>
</evidence>
<organism evidence="2">
    <name type="scientific">Candidatus Methanogaster sp. ANME-2c ERB4</name>
    <dbReference type="NCBI Taxonomy" id="2759911"/>
    <lineage>
        <taxon>Archaea</taxon>
        <taxon>Methanobacteriati</taxon>
        <taxon>Methanobacteriota</taxon>
        <taxon>Stenosarchaea group</taxon>
        <taxon>Methanomicrobia</taxon>
        <taxon>Methanosarcinales</taxon>
        <taxon>ANME-2 cluster</taxon>
        <taxon>Candidatus Methanogasteraceae</taxon>
        <taxon>Candidatus Methanogaster</taxon>
    </lineage>
</organism>
<dbReference type="InterPro" id="IPR040459">
    <property type="entry name" value="MJ1316"/>
</dbReference>
<reference evidence="2" key="1">
    <citation type="submission" date="2020-06" db="EMBL/GenBank/DDBJ databases">
        <title>Unique genomic features of the anaerobic methanotrophic archaea.</title>
        <authorList>
            <person name="Chadwick G.L."/>
            <person name="Skennerton C.T."/>
            <person name="Laso-Perez R."/>
            <person name="Leu A.O."/>
            <person name="Speth D.R."/>
            <person name="Yu H."/>
            <person name="Morgan-Lang C."/>
            <person name="Hatzenpichler R."/>
            <person name="Goudeau D."/>
            <person name="Malmstrom R."/>
            <person name="Brazelton W.J."/>
            <person name="Woyke T."/>
            <person name="Hallam S.J."/>
            <person name="Tyson G.W."/>
            <person name="Wegener G."/>
            <person name="Boetius A."/>
            <person name="Orphan V."/>
        </authorList>
    </citation>
    <scope>NUCLEOTIDE SEQUENCE</scope>
</reference>
<feature type="domain" description="MJ1316 RNA cyclic group end recognition" evidence="1">
    <location>
        <begin position="7"/>
        <end position="79"/>
    </location>
</feature>
<dbReference type="Pfam" id="PF04457">
    <property type="entry name" value="MJ1316"/>
    <property type="match status" value="1"/>
</dbReference>
<gene>
    <name evidence="2" type="ORF">MJFALNKJ_00042</name>
</gene>
<dbReference type="EMBL" id="MT631264">
    <property type="protein sequence ID" value="QNO47509.1"/>
    <property type="molecule type" value="Genomic_DNA"/>
</dbReference>
<dbReference type="AlphaFoldDB" id="A0A7G9YHM5"/>